<feature type="transmembrane region" description="Helical" evidence="6">
    <location>
        <begin position="313"/>
        <end position="333"/>
    </location>
</feature>
<dbReference type="GO" id="GO:0015920">
    <property type="term" value="P:lipopolysaccharide transport"/>
    <property type="evidence" value="ECO:0007669"/>
    <property type="project" value="TreeGrafter"/>
</dbReference>
<keyword evidence="5 6" id="KW-0472">Membrane</keyword>
<comment type="subcellular location">
    <subcellularLocation>
        <location evidence="1">Cell membrane</location>
        <topology evidence="1">Multi-pass membrane protein</topology>
    </subcellularLocation>
</comment>
<feature type="transmembrane region" description="Helical" evidence="6">
    <location>
        <begin position="282"/>
        <end position="301"/>
    </location>
</feature>
<feature type="transmembrane region" description="Helical" evidence="6">
    <location>
        <begin position="12"/>
        <end position="33"/>
    </location>
</feature>
<dbReference type="Pfam" id="PF03739">
    <property type="entry name" value="LptF_LptG"/>
    <property type="match status" value="1"/>
</dbReference>
<dbReference type="NCBIfam" id="TIGR04407">
    <property type="entry name" value="LptF_YjgP"/>
    <property type="match status" value="1"/>
</dbReference>
<evidence type="ECO:0000256" key="3">
    <source>
        <dbReference type="ARBA" id="ARBA00022692"/>
    </source>
</evidence>
<keyword evidence="3 6" id="KW-0812">Transmembrane</keyword>
<evidence type="ECO:0000256" key="5">
    <source>
        <dbReference type="ARBA" id="ARBA00023136"/>
    </source>
</evidence>
<reference evidence="7" key="1">
    <citation type="submission" date="2018-05" db="EMBL/GenBank/DDBJ databases">
        <authorList>
            <person name="Lanie J.A."/>
            <person name="Ng W.-L."/>
            <person name="Kazmierczak K.M."/>
            <person name="Andrzejewski T.M."/>
            <person name="Davidsen T.M."/>
            <person name="Wayne K.J."/>
            <person name="Tettelin H."/>
            <person name="Glass J.I."/>
            <person name="Rusch D."/>
            <person name="Podicherti R."/>
            <person name="Tsui H.-C.T."/>
            <person name="Winkler M.E."/>
        </authorList>
    </citation>
    <scope>NUCLEOTIDE SEQUENCE</scope>
</reference>
<organism evidence="7">
    <name type="scientific">marine metagenome</name>
    <dbReference type="NCBI Taxonomy" id="408172"/>
    <lineage>
        <taxon>unclassified sequences</taxon>
        <taxon>metagenomes</taxon>
        <taxon>ecological metagenomes</taxon>
    </lineage>
</organism>
<dbReference type="AlphaFoldDB" id="A0A382AMJ0"/>
<gene>
    <name evidence="7" type="ORF">METZ01_LOCUS155463</name>
</gene>
<protein>
    <recommendedName>
        <fullName evidence="8">Lipopolysaccharide export system permease protein LptF</fullName>
    </recommendedName>
</protein>
<feature type="transmembrane region" description="Helical" evidence="6">
    <location>
        <begin position="102"/>
        <end position="126"/>
    </location>
</feature>
<dbReference type="GO" id="GO:0055085">
    <property type="term" value="P:transmembrane transport"/>
    <property type="evidence" value="ECO:0007669"/>
    <property type="project" value="InterPro"/>
</dbReference>
<sequence length="380" mass="42193">MVQFVRRLQKYILRQLVGPFAFFLLSLTGVIWLMQSLRFVDLIINKGLSTSYFGQLTLLVLPGVLNIILPLALFAAVLYVYNNLDGDSEIVVMRTSGLGNLSLARPAIVFALGVTVVGYFLSLYLMPTGQRAFKDMKSSLRNNLSYVLLQEGTFNTIGDSLTVYIRARQSGGEMLGILVHDSRVKNRPVTMIAEKGVIVRTDGGPRFIMVNGNRQEIDHGAGQLSLLQFDRYVLDLSQFVQRDDDRWLEPGERYLRELFWPSTSADDLANAGRLRAEGHDRLAAPLYSLTFTMIALAAVLTGEFNRRGRRFRIAMAVSCVVAVRAAGLGLVGLSAKIPALILLLYLNEFLTMAVCVFALVRGRFRSHRPGSMAPGNLEPL</sequence>
<name>A0A382AMJ0_9ZZZZ</name>
<dbReference type="InterPro" id="IPR005495">
    <property type="entry name" value="LptG/LptF_permease"/>
</dbReference>
<evidence type="ECO:0008006" key="8">
    <source>
        <dbReference type="Google" id="ProtNLM"/>
    </source>
</evidence>
<dbReference type="EMBL" id="UINC01025985">
    <property type="protein sequence ID" value="SVB02609.1"/>
    <property type="molecule type" value="Genomic_DNA"/>
</dbReference>
<dbReference type="PANTHER" id="PTHR33529:SF6">
    <property type="entry name" value="YJGP_YJGQ FAMILY PERMEASE"/>
    <property type="match status" value="1"/>
</dbReference>
<evidence type="ECO:0000256" key="4">
    <source>
        <dbReference type="ARBA" id="ARBA00022989"/>
    </source>
</evidence>
<evidence type="ECO:0000256" key="1">
    <source>
        <dbReference type="ARBA" id="ARBA00004651"/>
    </source>
</evidence>
<evidence type="ECO:0000256" key="6">
    <source>
        <dbReference type="SAM" id="Phobius"/>
    </source>
</evidence>
<dbReference type="InterPro" id="IPR030922">
    <property type="entry name" value="LptF"/>
</dbReference>
<dbReference type="GO" id="GO:0043190">
    <property type="term" value="C:ATP-binding cassette (ABC) transporter complex"/>
    <property type="evidence" value="ECO:0007669"/>
    <property type="project" value="InterPro"/>
</dbReference>
<dbReference type="PANTHER" id="PTHR33529">
    <property type="entry name" value="SLR0882 PROTEIN-RELATED"/>
    <property type="match status" value="1"/>
</dbReference>
<feature type="transmembrane region" description="Helical" evidence="6">
    <location>
        <begin position="339"/>
        <end position="360"/>
    </location>
</feature>
<keyword evidence="4 6" id="KW-1133">Transmembrane helix</keyword>
<accession>A0A382AMJ0</accession>
<evidence type="ECO:0000313" key="7">
    <source>
        <dbReference type="EMBL" id="SVB02609.1"/>
    </source>
</evidence>
<feature type="transmembrane region" description="Helical" evidence="6">
    <location>
        <begin position="53"/>
        <end position="81"/>
    </location>
</feature>
<proteinExistence type="predicted"/>
<evidence type="ECO:0000256" key="2">
    <source>
        <dbReference type="ARBA" id="ARBA00022475"/>
    </source>
</evidence>
<keyword evidence="2" id="KW-1003">Cell membrane</keyword>